<keyword evidence="10" id="KW-0472">Membrane</keyword>
<dbReference type="AlphaFoldDB" id="A0A1H0IIE3"/>
<keyword evidence="5" id="KW-0418">Kinase</keyword>
<dbReference type="RefSeq" id="WP_172832196.1">
    <property type="nucleotide sequence ID" value="NZ_LT629710.1"/>
</dbReference>
<evidence type="ECO:0000256" key="4">
    <source>
        <dbReference type="ARBA" id="ARBA00022741"/>
    </source>
</evidence>
<feature type="compositionally biased region" description="Basic and acidic residues" evidence="9">
    <location>
        <begin position="474"/>
        <end position="484"/>
    </location>
</feature>
<evidence type="ECO:0000256" key="10">
    <source>
        <dbReference type="SAM" id="Phobius"/>
    </source>
</evidence>
<keyword evidence="6" id="KW-0067">ATP-binding</keyword>
<feature type="region of interest" description="Disordered" evidence="9">
    <location>
        <begin position="456"/>
        <end position="526"/>
    </location>
</feature>
<dbReference type="SUPFAM" id="SSF52540">
    <property type="entry name" value="P-loop containing nucleoside triphosphate hydrolases"/>
    <property type="match status" value="1"/>
</dbReference>
<dbReference type="GO" id="GO:0005886">
    <property type="term" value="C:plasma membrane"/>
    <property type="evidence" value="ECO:0007669"/>
    <property type="project" value="UniProtKB-ARBA"/>
</dbReference>
<sequence length="526" mass="55248">MELRTYVAALRKLWWAIVLVTVVGAGTGAYLAYRQTPMYATTVTFFATTQTTSASSSSAFAGDQFAQQRVNTYVYLLSSDRLARLVIAASKVDLSVEKVESSISGASQLNTVLLTATVTDSVPSRSEAVADALATQFPALVNTIESANGTRTALVHLDVVDGPHLNPKPVSPRTKLYIALGTLIGLAIGVIVALLRELLDTTVRSVHGLSTLTDVPVLGVINSDSATKRSPLIVQAGSQSVRAEMFRQLRTSLQFVDVDQPASVIVVTSSVEKEGKSTTAANLAIAFADAGRRALLIDADLRRPKIADYLGLEGAVGLTNVLANQVDVDVVLQTWGASGLTVLVSGSIPPNPSELLGSQHMVDLTADLRTKFDVIIIDTPPLLPVTDAAVAATFADGAVIVVKHGKTKRSMVSRSVHSLRAVDARILGTVLNFAPTKGADAQRGYGPYGYASAATIDEAGAEPRTRRRSASRTKSSDRTGESDAPKQAWAGPRTEAGEADSSSDAAPDNSGPDGPVTGTEERAARA</sequence>
<accession>A0A1H0IIE3</accession>
<evidence type="ECO:0000256" key="6">
    <source>
        <dbReference type="ARBA" id="ARBA00022840"/>
    </source>
</evidence>
<dbReference type="Pfam" id="PF10609">
    <property type="entry name" value="ParA"/>
    <property type="match status" value="1"/>
</dbReference>
<dbReference type="InterPro" id="IPR033756">
    <property type="entry name" value="YlxH/NBP35"/>
</dbReference>
<keyword evidence="7" id="KW-0829">Tyrosine-protein kinase</keyword>
<dbReference type="InterPro" id="IPR005702">
    <property type="entry name" value="Wzc-like_C"/>
</dbReference>
<dbReference type="Gene3D" id="3.40.50.300">
    <property type="entry name" value="P-loop containing nucleotide triphosphate hydrolases"/>
    <property type="match status" value="1"/>
</dbReference>
<keyword evidence="12" id="KW-1185">Reference proteome</keyword>
<feature type="compositionally biased region" description="Low complexity" evidence="9">
    <location>
        <begin position="499"/>
        <end position="513"/>
    </location>
</feature>
<evidence type="ECO:0000313" key="11">
    <source>
        <dbReference type="EMBL" id="SDO31214.1"/>
    </source>
</evidence>
<dbReference type="CDD" id="cd05387">
    <property type="entry name" value="BY-kinase"/>
    <property type="match status" value="1"/>
</dbReference>
<dbReference type="GO" id="GO:0042802">
    <property type="term" value="F:identical protein binding"/>
    <property type="evidence" value="ECO:0007669"/>
    <property type="project" value="UniProtKB-ARBA"/>
</dbReference>
<dbReference type="EMBL" id="LT629710">
    <property type="protein sequence ID" value="SDO31214.1"/>
    <property type="molecule type" value="Genomic_DNA"/>
</dbReference>
<comment type="similarity">
    <text evidence="1">Belongs to the CpsD/CapB family.</text>
</comment>
<dbReference type="FunFam" id="3.40.50.300:FF:000527">
    <property type="entry name" value="Tyrosine-protein kinase etk"/>
    <property type="match status" value="1"/>
</dbReference>
<dbReference type="EC" id="2.7.10.2" evidence="2"/>
<keyword evidence="10" id="KW-0812">Transmembrane</keyword>
<proteinExistence type="inferred from homology"/>
<organism evidence="11 12">
    <name type="scientific">Nakamurella panacisegetis</name>
    <dbReference type="NCBI Taxonomy" id="1090615"/>
    <lineage>
        <taxon>Bacteria</taxon>
        <taxon>Bacillati</taxon>
        <taxon>Actinomycetota</taxon>
        <taxon>Actinomycetes</taxon>
        <taxon>Nakamurellales</taxon>
        <taxon>Nakamurellaceae</taxon>
        <taxon>Nakamurella</taxon>
    </lineage>
</organism>
<name>A0A1H0IIE3_9ACTN</name>
<evidence type="ECO:0000256" key="3">
    <source>
        <dbReference type="ARBA" id="ARBA00022679"/>
    </source>
</evidence>
<keyword evidence="4" id="KW-0547">Nucleotide-binding</keyword>
<evidence type="ECO:0000313" key="12">
    <source>
        <dbReference type="Proteomes" id="UP000198741"/>
    </source>
</evidence>
<feature type="transmembrane region" description="Helical" evidence="10">
    <location>
        <begin position="176"/>
        <end position="195"/>
    </location>
</feature>
<dbReference type="GO" id="GO:0005524">
    <property type="term" value="F:ATP binding"/>
    <property type="evidence" value="ECO:0007669"/>
    <property type="project" value="UniProtKB-KW"/>
</dbReference>
<reference evidence="11 12" key="1">
    <citation type="submission" date="2016-10" db="EMBL/GenBank/DDBJ databases">
        <authorList>
            <person name="de Groot N.N."/>
        </authorList>
    </citation>
    <scope>NUCLEOTIDE SEQUENCE [LARGE SCALE GENOMIC DNA]</scope>
    <source>
        <strain evidence="12">P4-7,KCTC 19426,CECT 7604</strain>
    </source>
</reference>
<evidence type="ECO:0000256" key="8">
    <source>
        <dbReference type="ARBA" id="ARBA00051245"/>
    </source>
</evidence>
<comment type="catalytic activity">
    <reaction evidence="8">
        <text>L-tyrosyl-[protein] + ATP = O-phospho-L-tyrosyl-[protein] + ADP + H(+)</text>
        <dbReference type="Rhea" id="RHEA:10596"/>
        <dbReference type="Rhea" id="RHEA-COMP:10136"/>
        <dbReference type="Rhea" id="RHEA-COMP:20101"/>
        <dbReference type="ChEBI" id="CHEBI:15378"/>
        <dbReference type="ChEBI" id="CHEBI:30616"/>
        <dbReference type="ChEBI" id="CHEBI:46858"/>
        <dbReference type="ChEBI" id="CHEBI:61978"/>
        <dbReference type="ChEBI" id="CHEBI:456216"/>
        <dbReference type="EC" id="2.7.10.2"/>
    </reaction>
</comment>
<dbReference type="NCBIfam" id="TIGR01007">
    <property type="entry name" value="eps_fam"/>
    <property type="match status" value="1"/>
</dbReference>
<protein>
    <recommendedName>
        <fullName evidence="2">non-specific protein-tyrosine kinase</fullName>
        <ecNumber evidence="2">2.7.10.2</ecNumber>
    </recommendedName>
</protein>
<evidence type="ECO:0000256" key="5">
    <source>
        <dbReference type="ARBA" id="ARBA00022777"/>
    </source>
</evidence>
<evidence type="ECO:0000256" key="1">
    <source>
        <dbReference type="ARBA" id="ARBA00007316"/>
    </source>
</evidence>
<dbReference type="PANTHER" id="PTHR32309:SF13">
    <property type="entry name" value="FERRIC ENTEROBACTIN TRANSPORT PROTEIN FEPE"/>
    <property type="match status" value="1"/>
</dbReference>
<dbReference type="InterPro" id="IPR027417">
    <property type="entry name" value="P-loop_NTPase"/>
</dbReference>
<evidence type="ECO:0000256" key="2">
    <source>
        <dbReference type="ARBA" id="ARBA00011903"/>
    </source>
</evidence>
<feature type="transmembrane region" description="Helical" evidence="10">
    <location>
        <begin position="13"/>
        <end position="33"/>
    </location>
</feature>
<dbReference type="Proteomes" id="UP000198741">
    <property type="component" value="Chromosome I"/>
</dbReference>
<keyword evidence="10" id="KW-1133">Transmembrane helix</keyword>
<keyword evidence="3" id="KW-0808">Transferase</keyword>
<dbReference type="STRING" id="1090615.SAMN04515671_0520"/>
<dbReference type="PANTHER" id="PTHR32309">
    <property type="entry name" value="TYROSINE-PROTEIN KINASE"/>
    <property type="match status" value="1"/>
</dbReference>
<dbReference type="GO" id="GO:0004715">
    <property type="term" value="F:non-membrane spanning protein tyrosine kinase activity"/>
    <property type="evidence" value="ECO:0007669"/>
    <property type="project" value="UniProtKB-EC"/>
</dbReference>
<gene>
    <name evidence="11" type="ORF">SAMN04515671_0520</name>
</gene>
<evidence type="ECO:0000256" key="7">
    <source>
        <dbReference type="ARBA" id="ARBA00023137"/>
    </source>
</evidence>
<evidence type="ECO:0000256" key="9">
    <source>
        <dbReference type="SAM" id="MobiDB-lite"/>
    </source>
</evidence>
<dbReference type="InterPro" id="IPR050445">
    <property type="entry name" value="Bact_polysacc_biosynth/exp"/>
</dbReference>